<dbReference type="Pfam" id="PF07690">
    <property type="entry name" value="MFS_1"/>
    <property type="match status" value="1"/>
</dbReference>
<evidence type="ECO:0000256" key="3">
    <source>
        <dbReference type="ARBA" id="ARBA00022989"/>
    </source>
</evidence>
<dbReference type="RefSeq" id="WP_105942968.1">
    <property type="nucleotide sequence ID" value="NZ_CP027433.1"/>
</dbReference>
<evidence type="ECO:0000313" key="8">
    <source>
        <dbReference type="Proteomes" id="UP000239814"/>
    </source>
</evidence>
<feature type="transmembrane region" description="Helical" evidence="5">
    <location>
        <begin position="59"/>
        <end position="77"/>
    </location>
</feature>
<evidence type="ECO:0000256" key="2">
    <source>
        <dbReference type="ARBA" id="ARBA00022692"/>
    </source>
</evidence>
<feature type="transmembrane region" description="Helical" evidence="5">
    <location>
        <begin position="242"/>
        <end position="263"/>
    </location>
</feature>
<dbReference type="SUPFAM" id="SSF103473">
    <property type="entry name" value="MFS general substrate transporter"/>
    <property type="match status" value="1"/>
</dbReference>
<keyword evidence="8" id="KW-1185">Reference proteome</keyword>
<keyword evidence="4 5" id="KW-0472">Membrane</keyword>
<organism evidence="7 8">
    <name type="scientific">Gordonia iterans</name>
    <dbReference type="NCBI Taxonomy" id="1004901"/>
    <lineage>
        <taxon>Bacteria</taxon>
        <taxon>Bacillati</taxon>
        <taxon>Actinomycetota</taxon>
        <taxon>Actinomycetes</taxon>
        <taxon>Mycobacteriales</taxon>
        <taxon>Gordoniaceae</taxon>
        <taxon>Gordonia</taxon>
    </lineage>
</organism>
<proteinExistence type="predicted"/>
<feature type="transmembrane region" description="Helical" evidence="5">
    <location>
        <begin position="182"/>
        <end position="204"/>
    </location>
</feature>
<reference evidence="7 8" key="1">
    <citation type="submission" date="2018-03" db="EMBL/GenBank/DDBJ databases">
        <title>Characteristics and genome of n-alkane degrading marine bacteria Gordonia iterans isolated from crude oil contaminated in Tae-an, South Korea.</title>
        <authorList>
            <person name="Lee S.-S."/>
            <person name="Kim H."/>
        </authorList>
    </citation>
    <scope>NUCLEOTIDE SEQUENCE [LARGE SCALE GENOMIC DNA]</scope>
    <source>
        <strain evidence="7 8">Co17</strain>
    </source>
</reference>
<dbReference type="PANTHER" id="PTHR23534">
    <property type="entry name" value="MFS PERMEASE"/>
    <property type="match status" value="1"/>
</dbReference>
<evidence type="ECO:0000259" key="6">
    <source>
        <dbReference type="PROSITE" id="PS50850"/>
    </source>
</evidence>
<feature type="transmembrane region" description="Helical" evidence="5">
    <location>
        <begin position="334"/>
        <end position="360"/>
    </location>
</feature>
<dbReference type="GO" id="GO:0022857">
    <property type="term" value="F:transmembrane transporter activity"/>
    <property type="evidence" value="ECO:0007669"/>
    <property type="project" value="InterPro"/>
</dbReference>
<protein>
    <submittedName>
        <fullName evidence="7">MFS transporter</fullName>
    </submittedName>
</protein>
<dbReference type="PROSITE" id="PS00216">
    <property type="entry name" value="SUGAR_TRANSPORT_1"/>
    <property type="match status" value="1"/>
</dbReference>
<feature type="transmembrane region" description="Helical" evidence="5">
    <location>
        <begin position="89"/>
        <end position="108"/>
    </location>
</feature>
<dbReference type="PROSITE" id="PS50850">
    <property type="entry name" value="MFS"/>
    <property type="match status" value="1"/>
</dbReference>
<comment type="subcellular location">
    <subcellularLocation>
        <location evidence="1">Cell membrane</location>
        <topology evidence="1">Multi-pass membrane protein</topology>
    </subcellularLocation>
</comment>
<feature type="transmembrane region" description="Helical" evidence="5">
    <location>
        <begin position="275"/>
        <end position="296"/>
    </location>
</feature>
<keyword evidence="3 5" id="KW-1133">Transmembrane helix</keyword>
<name>A0A2S0KHT5_9ACTN</name>
<dbReference type="AlphaFoldDB" id="A0A2S0KHT5"/>
<feature type="transmembrane region" description="Helical" evidence="5">
    <location>
        <begin position="308"/>
        <end position="328"/>
    </location>
</feature>
<dbReference type="InterPro" id="IPR020846">
    <property type="entry name" value="MFS_dom"/>
</dbReference>
<feature type="transmembrane region" description="Helical" evidence="5">
    <location>
        <begin position="21"/>
        <end position="47"/>
    </location>
</feature>
<dbReference type="InterPro" id="IPR011701">
    <property type="entry name" value="MFS"/>
</dbReference>
<dbReference type="EMBL" id="CP027433">
    <property type="protein sequence ID" value="AVM01258.1"/>
    <property type="molecule type" value="Genomic_DNA"/>
</dbReference>
<feature type="domain" description="Major facilitator superfamily (MFS) profile" evidence="6">
    <location>
        <begin position="22"/>
        <end position="420"/>
    </location>
</feature>
<feature type="transmembrane region" description="Helical" evidence="5">
    <location>
        <begin position="372"/>
        <end position="392"/>
    </location>
</feature>
<sequence>MKQASAMQEVRSLDVAAVARRTLIVVVVSQVLGGAGLSAGVSVGALLAKDMLGSDALTGLPAALFTLGSAFAAFGVGRIAQRRGRRTGLALGFGAGAVGAVGIVVAAATGSAPLLFASLLVYGSGTATNLQARYAGTDLAAPHRRGTAVSVSLAGTTVGAVAGPNLIAPMGAFAEGIGIPPLAGPFLLAAVAYGAAGLSFWALLRPDPYLLARRIAERDAPEDEAADAAAAQAGAPTLPRPALYVGAAVMVIAQIVMTAIMTMTPVHMTGHHHTLSAVGVVISLHIAAMFLPSLVTGPLVDRVGRRRMAIGSSLLLAVSGVMAVAAPADSVGLMIAALILLGLGWNVGLIAGTALVIDAVPALERPKTQGSVDVLIALAGAGAGALAGLVMAGAGFSMVGYGGAVVALVLLPVLRAAHRRGWFGEVRS</sequence>
<dbReference type="Proteomes" id="UP000239814">
    <property type="component" value="Chromosome"/>
</dbReference>
<evidence type="ECO:0000256" key="5">
    <source>
        <dbReference type="SAM" id="Phobius"/>
    </source>
</evidence>
<dbReference type="OrthoDB" id="9776171at2"/>
<feature type="transmembrane region" description="Helical" evidence="5">
    <location>
        <begin position="148"/>
        <end position="170"/>
    </location>
</feature>
<dbReference type="PANTHER" id="PTHR23534:SF1">
    <property type="entry name" value="MAJOR FACILITATOR SUPERFAMILY PROTEIN"/>
    <property type="match status" value="1"/>
</dbReference>
<gene>
    <name evidence="7" type="ORF">C6V83_14390</name>
</gene>
<evidence type="ECO:0000256" key="4">
    <source>
        <dbReference type="ARBA" id="ARBA00023136"/>
    </source>
</evidence>
<dbReference type="GO" id="GO:0005886">
    <property type="term" value="C:plasma membrane"/>
    <property type="evidence" value="ECO:0007669"/>
    <property type="project" value="UniProtKB-SubCell"/>
</dbReference>
<feature type="transmembrane region" description="Helical" evidence="5">
    <location>
        <begin position="398"/>
        <end position="417"/>
    </location>
</feature>
<dbReference type="InterPro" id="IPR036259">
    <property type="entry name" value="MFS_trans_sf"/>
</dbReference>
<evidence type="ECO:0000313" key="7">
    <source>
        <dbReference type="EMBL" id="AVM01258.1"/>
    </source>
</evidence>
<dbReference type="KEGG" id="git:C6V83_14390"/>
<feature type="transmembrane region" description="Helical" evidence="5">
    <location>
        <begin position="114"/>
        <end position="136"/>
    </location>
</feature>
<accession>A0A2S0KHT5</accession>
<keyword evidence="2 5" id="KW-0812">Transmembrane</keyword>
<dbReference type="InterPro" id="IPR005829">
    <property type="entry name" value="Sugar_transporter_CS"/>
</dbReference>
<dbReference type="Gene3D" id="1.20.1250.20">
    <property type="entry name" value="MFS general substrate transporter like domains"/>
    <property type="match status" value="1"/>
</dbReference>
<evidence type="ECO:0000256" key="1">
    <source>
        <dbReference type="ARBA" id="ARBA00004651"/>
    </source>
</evidence>